<organism evidence="2 3">
    <name type="scientific">Chryseobacterium arachidis</name>
    <dbReference type="NCBI Taxonomy" id="1416778"/>
    <lineage>
        <taxon>Bacteria</taxon>
        <taxon>Pseudomonadati</taxon>
        <taxon>Bacteroidota</taxon>
        <taxon>Flavobacteriia</taxon>
        <taxon>Flavobacteriales</taxon>
        <taxon>Weeksellaceae</taxon>
        <taxon>Chryseobacterium group</taxon>
        <taxon>Chryseobacterium</taxon>
    </lineage>
</organism>
<feature type="coiled-coil region" evidence="1">
    <location>
        <begin position="1"/>
        <end position="32"/>
    </location>
</feature>
<reference evidence="3" key="1">
    <citation type="submission" date="2016-11" db="EMBL/GenBank/DDBJ databases">
        <authorList>
            <person name="Varghese N."/>
            <person name="Submissions S."/>
        </authorList>
    </citation>
    <scope>NUCLEOTIDE SEQUENCE [LARGE SCALE GENOMIC DNA]</scope>
    <source>
        <strain evidence="3">DSM 27619</strain>
    </source>
</reference>
<protein>
    <submittedName>
        <fullName evidence="2">Uncharacterized protein</fullName>
    </submittedName>
</protein>
<name>A0A1M5BYL7_9FLAO</name>
<evidence type="ECO:0000313" key="2">
    <source>
        <dbReference type="EMBL" id="SHF47447.1"/>
    </source>
</evidence>
<dbReference type="RefSeq" id="WP_072956713.1">
    <property type="nucleotide sequence ID" value="NZ_FQUT01000004.1"/>
</dbReference>
<proteinExistence type="predicted"/>
<sequence>METAKNMISNEIERLNELIKKSENKDENIRLKNELLEVLFLINLSKTYHLSQSQIEHIFKIPETNTGYSEFRIINDCESDDPLRWAEVIIDNENVRLNENDIIIKFK</sequence>
<dbReference type="OrthoDB" id="8613708at2"/>
<evidence type="ECO:0000313" key="3">
    <source>
        <dbReference type="Proteomes" id="UP000184518"/>
    </source>
</evidence>
<dbReference type="EMBL" id="FQUT01000004">
    <property type="protein sequence ID" value="SHF47447.1"/>
    <property type="molecule type" value="Genomic_DNA"/>
</dbReference>
<keyword evidence="3" id="KW-1185">Reference proteome</keyword>
<accession>A0A1M5BYL7</accession>
<dbReference type="AlphaFoldDB" id="A0A1M5BYL7"/>
<gene>
    <name evidence="2" type="ORF">SAMN05443633_104335</name>
</gene>
<evidence type="ECO:0000256" key="1">
    <source>
        <dbReference type="SAM" id="Coils"/>
    </source>
</evidence>
<dbReference type="Proteomes" id="UP000184518">
    <property type="component" value="Unassembled WGS sequence"/>
</dbReference>
<dbReference type="STRING" id="1416778.SAMN05443633_104335"/>
<keyword evidence="1" id="KW-0175">Coiled coil</keyword>